<dbReference type="AlphaFoldDB" id="A0A3L6PIF3"/>
<dbReference type="OrthoDB" id="19692at2759"/>
<dbReference type="Proteomes" id="UP000275267">
    <property type="component" value="Unassembled WGS sequence"/>
</dbReference>
<gene>
    <name evidence="1" type="ORF">C2845_PM18G03440</name>
</gene>
<proteinExistence type="predicted"/>
<comment type="caution">
    <text evidence="1">The sequence shown here is derived from an EMBL/GenBank/DDBJ whole genome shotgun (WGS) entry which is preliminary data.</text>
</comment>
<accession>A0A3L6PIF3</accession>
<dbReference type="EMBL" id="PQIB02000017">
    <property type="protein sequence ID" value="RLM58654.1"/>
    <property type="molecule type" value="Genomic_DNA"/>
</dbReference>
<keyword evidence="2" id="KW-1185">Reference proteome</keyword>
<dbReference type="InterPro" id="IPR016135">
    <property type="entry name" value="UBQ-conjugating_enzyme/RWD"/>
</dbReference>
<organism evidence="1 2">
    <name type="scientific">Panicum miliaceum</name>
    <name type="common">Proso millet</name>
    <name type="synonym">Broomcorn millet</name>
    <dbReference type="NCBI Taxonomy" id="4540"/>
    <lineage>
        <taxon>Eukaryota</taxon>
        <taxon>Viridiplantae</taxon>
        <taxon>Streptophyta</taxon>
        <taxon>Embryophyta</taxon>
        <taxon>Tracheophyta</taxon>
        <taxon>Spermatophyta</taxon>
        <taxon>Magnoliopsida</taxon>
        <taxon>Liliopsida</taxon>
        <taxon>Poales</taxon>
        <taxon>Poaceae</taxon>
        <taxon>PACMAD clade</taxon>
        <taxon>Panicoideae</taxon>
        <taxon>Panicodae</taxon>
        <taxon>Paniceae</taxon>
        <taxon>Panicinae</taxon>
        <taxon>Panicum</taxon>
        <taxon>Panicum sect. Panicum</taxon>
    </lineage>
</organism>
<evidence type="ECO:0000313" key="2">
    <source>
        <dbReference type="Proteomes" id="UP000275267"/>
    </source>
</evidence>
<sequence>MRSKADRECAGMPMDDLAKHPVDGFAAGLVDGSNVFEWQATIIGPPDTL</sequence>
<dbReference type="Gene3D" id="3.10.110.10">
    <property type="entry name" value="Ubiquitin Conjugating Enzyme"/>
    <property type="match status" value="1"/>
</dbReference>
<reference evidence="2" key="1">
    <citation type="journal article" date="2019" name="Nat. Commun.">
        <title>The genome of broomcorn millet.</title>
        <authorList>
            <person name="Zou C."/>
            <person name="Miki D."/>
            <person name="Li D."/>
            <person name="Tang Q."/>
            <person name="Xiao L."/>
            <person name="Rajput S."/>
            <person name="Deng P."/>
            <person name="Jia W."/>
            <person name="Huang R."/>
            <person name="Zhang M."/>
            <person name="Sun Y."/>
            <person name="Hu J."/>
            <person name="Fu X."/>
            <person name="Schnable P.S."/>
            <person name="Li F."/>
            <person name="Zhang H."/>
            <person name="Feng B."/>
            <person name="Zhu X."/>
            <person name="Liu R."/>
            <person name="Schnable J.C."/>
            <person name="Zhu J.-K."/>
            <person name="Zhang H."/>
        </authorList>
    </citation>
    <scope>NUCLEOTIDE SEQUENCE [LARGE SCALE GENOMIC DNA]</scope>
</reference>
<dbReference type="STRING" id="4540.A0A3L6PIF3"/>
<evidence type="ECO:0000313" key="1">
    <source>
        <dbReference type="EMBL" id="RLM58654.1"/>
    </source>
</evidence>
<name>A0A3L6PIF3_PANMI</name>
<protein>
    <submittedName>
        <fullName evidence="1">Ubiquitin-conjugating enzyme E2 7</fullName>
    </submittedName>
</protein>
<dbReference type="SUPFAM" id="SSF54495">
    <property type="entry name" value="UBC-like"/>
    <property type="match status" value="1"/>
</dbReference>